<keyword evidence="4" id="KW-1185">Reference proteome</keyword>
<dbReference type="AlphaFoldDB" id="A0A2A5JRX0"/>
<dbReference type="Pfam" id="PF04264">
    <property type="entry name" value="YceI"/>
    <property type="match status" value="1"/>
</dbReference>
<feature type="domain" description="Lipid/polyisoprenoid-binding YceI-like" evidence="2">
    <location>
        <begin position="23"/>
        <end position="188"/>
    </location>
</feature>
<feature type="chain" id="PRO_5012178828" description="Lipid/polyisoprenoid-binding YceI-like domain-containing protein" evidence="1">
    <location>
        <begin position="22"/>
        <end position="190"/>
    </location>
</feature>
<keyword evidence="1" id="KW-0732">Signal</keyword>
<dbReference type="InterPro" id="IPR007372">
    <property type="entry name" value="Lipid/polyisoprenoid-bd_YceI"/>
</dbReference>
<proteinExistence type="predicted"/>
<dbReference type="PANTHER" id="PTHR34406">
    <property type="entry name" value="PROTEIN YCEI"/>
    <property type="match status" value="1"/>
</dbReference>
<dbReference type="Gene3D" id="2.40.128.110">
    <property type="entry name" value="Lipid/polyisoprenoid-binding, YceI-like"/>
    <property type="match status" value="1"/>
</dbReference>
<dbReference type="PANTHER" id="PTHR34406:SF1">
    <property type="entry name" value="PROTEIN YCEI"/>
    <property type="match status" value="1"/>
</dbReference>
<dbReference type="RefSeq" id="WP_099641613.1">
    <property type="nucleotide sequence ID" value="NZ_JAQPZX010000025.1"/>
</dbReference>
<feature type="signal peptide" evidence="1">
    <location>
        <begin position="1"/>
        <end position="21"/>
    </location>
</feature>
<evidence type="ECO:0000313" key="3">
    <source>
        <dbReference type="EMBL" id="PCK32165.1"/>
    </source>
</evidence>
<organism evidence="3 4">
    <name type="scientific">Pseudoalteromonas piscicida</name>
    <dbReference type="NCBI Taxonomy" id="43662"/>
    <lineage>
        <taxon>Bacteria</taxon>
        <taxon>Pseudomonadati</taxon>
        <taxon>Pseudomonadota</taxon>
        <taxon>Gammaproteobacteria</taxon>
        <taxon>Alteromonadales</taxon>
        <taxon>Pseudoalteromonadaceae</taxon>
        <taxon>Pseudoalteromonas</taxon>
    </lineage>
</organism>
<gene>
    <name evidence="3" type="ORF">CEX98_08240</name>
</gene>
<dbReference type="Proteomes" id="UP000228621">
    <property type="component" value="Unassembled WGS sequence"/>
</dbReference>
<evidence type="ECO:0000259" key="2">
    <source>
        <dbReference type="SMART" id="SM00867"/>
    </source>
</evidence>
<dbReference type="SUPFAM" id="SSF101874">
    <property type="entry name" value="YceI-like"/>
    <property type="match status" value="1"/>
</dbReference>
<dbReference type="NCBIfam" id="NF002994">
    <property type="entry name" value="PRK03757.1"/>
    <property type="match status" value="1"/>
</dbReference>
<comment type="caution">
    <text evidence="3">The sequence shown here is derived from an EMBL/GenBank/DDBJ whole genome shotgun (WGS) entry which is preliminary data.</text>
</comment>
<reference evidence="4" key="1">
    <citation type="journal article" date="2019" name="Genome Announc.">
        <title>Draft Genome Sequence of Pseudoalteromonas piscicida Strain 36Y ROTHPW, an Hypersaline Seawater Isolate from the South Coast of Sonora, Mexico.</title>
        <authorList>
            <person name="Sanchez-Diaz R."/>
            <person name="Molina-Garza Z.J."/>
            <person name="Cruz-Suarez L.E."/>
            <person name="Selvin J."/>
            <person name="Kiran G.S."/>
            <person name="Ibarra-Gamez J.C."/>
            <person name="Gomez-Gil B."/>
            <person name="Galaviz-Silva L."/>
        </authorList>
    </citation>
    <scope>NUCLEOTIDE SEQUENCE [LARGE SCALE GENOMIC DNA]</scope>
    <source>
        <strain evidence="4">36Y_RITHPW</strain>
    </source>
</reference>
<name>A0A2A5JRX0_PSEO7</name>
<protein>
    <recommendedName>
        <fullName evidence="2">Lipid/polyisoprenoid-binding YceI-like domain-containing protein</fullName>
    </recommendedName>
</protein>
<evidence type="ECO:0000256" key="1">
    <source>
        <dbReference type="SAM" id="SignalP"/>
    </source>
</evidence>
<dbReference type="OrthoDB" id="9811006at2"/>
<accession>A0A2A5JRX0</accession>
<sequence>MKKTLLALSMAAMTMAANANAADYIIDTKGAHAFVNFKIKHLGYSWLHGRFNDFEGEFSYDAKNPNASTINVVIDTASIDSNHAERDKHLRGDDFLNVKAHPKATFKSTSIAFSDDTNAKVKGSFTLNGVTKNIEFDVQKVGEGKDPWGGYRVGFEGETQLKLADYDIDYNLGPASTHVTIGLHLEGIRK</sequence>
<dbReference type="InterPro" id="IPR036761">
    <property type="entry name" value="TTHA0802/YceI-like_sf"/>
</dbReference>
<dbReference type="SMART" id="SM00867">
    <property type="entry name" value="YceI"/>
    <property type="match status" value="1"/>
</dbReference>
<evidence type="ECO:0000313" key="4">
    <source>
        <dbReference type="Proteomes" id="UP000228621"/>
    </source>
</evidence>
<dbReference type="EMBL" id="NKHF01000037">
    <property type="protein sequence ID" value="PCK32165.1"/>
    <property type="molecule type" value="Genomic_DNA"/>
</dbReference>